<evidence type="ECO:0000256" key="6">
    <source>
        <dbReference type="ARBA" id="ARBA00023136"/>
    </source>
</evidence>
<keyword evidence="2" id="KW-1003">Cell membrane</keyword>
<dbReference type="PANTHER" id="PTHR25466">
    <property type="entry name" value="T-LYMPHOCYTE ACTIVATION ANTIGEN"/>
    <property type="match status" value="1"/>
</dbReference>
<dbReference type="InterPro" id="IPR051713">
    <property type="entry name" value="T-cell_Activation_Regulation"/>
</dbReference>
<dbReference type="InterPro" id="IPR013106">
    <property type="entry name" value="Ig_V-set"/>
</dbReference>
<evidence type="ECO:0000256" key="1">
    <source>
        <dbReference type="ARBA" id="ARBA00004251"/>
    </source>
</evidence>
<sequence length="444" mass="49110">MKAQAALSVFFILIPSVCLFQASLSHVSMSEQTVIGRLDEDVILPCSFESGSDVVIHWKNQGNYVYSYYKDSDQLEKQDPRYVNRTSLFHGEIHNGNASLSFKRLKFQDEGIYMCYVGTSSGKIINNVVLKVGAFVTPVMKYEKNAINSFLICNVLSVYPYPIITWKVDNTPISGNNKEEVGSLGPFYINSRVNITGSNSSYQCAIENTLLKQTWTGRWTMKDGLRKMQSENVSLSCKPENSFFLPNQDFIVIWSRVDSGNSLVLASFLNSSQETIINEALLSRNKEPINLHDFSLTLKDLRLSDSGEYLCNISSSKYTLLTIQTLHVEASQGTVVGIIVSTLVVVAVLLLSGVTLAVKSRRCICFCTVEGISGSPPVNGKQLVIALPRTIFLFISGLSEAISASLILFFVGNNRDKVECITSVSEALRPPAAECNCRTCEVFP</sequence>
<keyword evidence="8" id="KW-0675">Receptor</keyword>
<feature type="signal peptide" evidence="12">
    <location>
        <begin position="1"/>
        <end position="25"/>
    </location>
</feature>
<keyword evidence="5 11" id="KW-1133">Transmembrane helix</keyword>
<feature type="domain" description="Ig-like" evidence="13">
    <location>
        <begin position="15"/>
        <end position="126"/>
    </location>
</feature>
<dbReference type="Pfam" id="PF07686">
    <property type="entry name" value="V-set"/>
    <property type="match status" value="2"/>
</dbReference>
<keyword evidence="9" id="KW-0325">Glycoprotein</keyword>
<dbReference type="InterPro" id="IPR036179">
    <property type="entry name" value="Ig-like_dom_sf"/>
</dbReference>
<dbReference type="InterPro" id="IPR003599">
    <property type="entry name" value="Ig_sub"/>
</dbReference>
<evidence type="ECO:0000259" key="13">
    <source>
        <dbReference type="PROSITE" id="PS50835"/>
    </source>
</evidence>
<keyword evidence="3 11" id="KW-0812">Transmembrane</keyword>
<reference evidence="15" key="1">
    <citation type="submission" date="2025-08" db="UniProtKB">
        <authorList>
            <consortium name="RefSeq"/>
        </authorList>
    </citation>
    <scope>IDENTIFICATION</scope>
</reference>
<evidence type="ECO:0000256" key="10">
    <source>
        <dbReference type="ARBA" id="ARBA00023319"/>
    </source>
</evidence>
<dbReference type="SMART" id="SM00408">
    <property type="entry name" value="IGc2"/>
    <property type="match status" value="2"/>
</dbReference>
<dbReference type="PROSITE" id="PS50835">
    <property type="entry name" value="IG_LIKE"/>
    <property type="match status" value="3"/>
</dbReference>
<dbReference type="GeneID" id="103011870"/>
<feature type="transmembrane region" description="Helical" evidence="11">
    <location>
        <begin position="335"/>
        <end position="358"/>
    </location>
</feature>
<comment type="subcellular location">
    <subcellularLocation>
        <location evidence="1">Cell membrane</location>
        <topology evidence="1">Single-pass type I membrane protein</topology>
    </subcellularLocation>
</comment>
<keyword evidence="10" id="KW-0393">Immunoglobulin domain</keyword>
<evidence type="ECO:0000313" key="15">
    <source>
        <dbReference type="RefSeq" id="XP_057400922.1"/>
    </source>
</evidence>
<evidence type="ECO:0000256" key="9">
    <source>
        <dbReference type="ARBA" id="ARBA00023180"/>
    </source>
</evidence>
<evidence type="ECO:0000256" key="12">
    <source>
        <dbReference type="SAM" id="SignalP"/>
    </source>
</evidence>
<evidence type="ECO:0000313" key="14">
    <source>
        <dbReference type="Proteomes" id="UP001652580"/>
    </source>
</evidence>
<dbReference type="Proteomes" id="UP001652580">
    <property type="component" value="Chromosome 4"/>
</dbReference>
<evidence type="ECO:0000256" key="7">
    <source>
        <dbReference type="ARBA" id="ARBA00023157"/>
    </source>
</evidence>
<keyword evidence="7" id="KW-1015">Disulfide bond</keyword>
<evidence type="ECO:0000256" key="8">
    <source>
        <dbReference type="ARBA" id="ARBA00023170"/>
    </source>
</evidence>
<feature type="transmembrane region" description="Helical" evidence="11">
    <location>
        <begin position="391"/>
        <end position="411"/>
    </location>
</feature>
<evidence type="ECO:0000256" key="2">
    <source>
        <dbReference type="ARBA" id="ARBA00022475"/>
    </source>
</evidence>
<gene>
    <name evidence="15" type="primary">HHLA2</name>
</gene>
<accession>A0ABM3TFP9</accession>
<evidence type="ECO:0000256" key="3">
    <source>
        <dbReference type="ARBA" id="ARBA00022692"/>
    </source>
</evidence>
<evidence type="ECO:0000256" key="5">
    <source>
        <dbReference type="ARBA" id="ARBA00022989"/>
    </source>
</evidence>
<dbReference type="SUPFAM" id="SSF48726">
    <property type="entry name" value="Immunoglobulin"/>
    <property type="match status" value="3"/>
</dbReference>
<proteinExistence type="predicted"/>
<feature type="domain" description="Ig-like" evidence="13">
    <location>
        <begin position="151"/>
        <end position="216"/>
    </location>
</feature>
<dbReference type="InterPro" id="IPR003598">
    <property type="entry name" value="Ig_sub2"/>
</dbReference>
<dbReference type="RefSeq" id="XP_057400922.1">
    <property type="nucleotide sequence ID" value="XM_057544939.1"/>
</dbReference>
<keyword evidence="14" id="KW-1185">Reference proteome</keyword>
<dbReference type="InterPro" id="IPR013783">
    <property type="entry name" value="Ig-like_fold"/>
</dbReference>
<dbReference type="PANTHER" id="PTHR25466:SF14">
    <property type="entry name" value="BUTYROPHILIN SUBFAMILY 2 MEMBER A2-LIKE-RELATED"/>
    <property type="match status" value="1"/>
</dbReference>
<evidence type="ECO:0000256" key="11">
    <source>
        <dbReference type="SAM" id="Phobius"/>
    </source>
</evidence>
<protein>
    <submittedName>
        <fullName evidence="15">HERV-H LTR-associating protein 2</fullName>
    </submittedName>
</protein>
<dbReference type="SMART" id="SM00409">
    <property type="entry name" value="IG"/>
    <property type="match status" value="2"/>
</dbReference>
<keyword evidence="4 12" id="KW-0732">Signal</keyword>
<dbReference type="SMART" id="SM00406">
    <property type="entry name" value="IGv"/>
    <property type="match status" value="2"/>
</dbReference>
<dbReference type="InterPro" id="IPR007110">
    <property type="entry name" value="Ig-like_dom"/>
</dbReference>
<keyword evidence="6 11" id="KW-0472">Membrane</keyword>
<feature type="chain" id="PRO_5045192513" evidence="12">
    <location>
        <begin position="26"/>
        <end position="444"/>
    </location>
</feature>
<organism evidence="14 15">
    <name type="scientific">Balaenoptera acutorostrata</name>
    <name type="common">Common minke whale</name>
    <name type="synonym">Balaena rostrata</name>
    <dbReference type="NCBI Taxonomy" id="9767"/>
    <lineage>
        <taxon>Eukaryota</taxon>
        <taxon>Metazoa</taxon>
        <taxon>Chordata</taxon>
        <taxon>Craniata</taxon>
        <taxon>Vertebrata</taxon>
        <taxon>Euteleostomi</taxon>
        <taxon>Mammalia</taxon>
        <taxon>Eutheria</taxon>
        <taxon>Laurasiatheria</taxon>
        <taxon>Artiodactyla</taxon>
        <taxon>Whippomorpha</taxon>
        <taxon>Cetacea</taxon>
        <taxon>Mysticeti</taxon>
        <taxon>Balaenopteridae</taxon>
        <taxon>Balaenoptera</taxon>
    </lineage>
</organism>
<evidence type="ECO:0000256" key="4">
    <source>
        <dbReference type="ARBA" id="ARBA00022729"/>
    </source>
</evidence>
<name>A0ABM3TFP9_BALAC</name>
<feature type="domain" description="Ig-like" evidence="13">
    <location>
        <begin position="229"/>
        <end position="322"/>
    </location>
</feature>
<dbReference type="Gene3D" id="2.60.40.10">
    <property type="entry name" value="Immunoglobulins"/>
    <property type="match status" value="3"/>
</dbReference>